<dbReference type="EMBL" id="CM001441">
    <property type="protein sequence ID" value="EHQ90008.1"/>
    <property type="molecule type" value="Genomic_DNA"/>
</dbReference>
<organism evidence="1 2">
    <name type="scientific">Desulfosporosinus youngiae DSM 17734</name>
    <dbReference type="NCBI Taxonomy" id="768710"/>
    <lineage>
        <taxon>Bacteria</taxon>
        <taxon>Bacillati</taxon>
        <taxon>Bacillota</taxon>
        <taxon>Clostridia</taxon>
        <taxon>Eubacteriales</taxon>
        <taxon>Desulfitobacteriaceae</taxon>
        <taxon>Desulfosporosinus</taxon>
    </lineage>
</organism>
<dbReference type="InterPro" id="IPR036102">
    <property type="entry name" value="OsmC/Ohrsf"/>
</dbReference>
<evidence type="ECO:0000313" key="1">
    <source>
        <dbReference type="EMBL" id="EHQ90008.1"/>
    </source>
</evidence>
<dbReference type="eggNOG" id="COG1765">
    <property type="taxonomic scope" value="Bacteria"/>
</dbReference>
<dbReference type="Gene3D" id="3.30.300.20">
    <property type="match status" value="1"/>
</dbReference>
<gene>
    <name evidence="1" type="ORF">DesyoDRAFT_2962</name>
</gene>
<protein>
    <submittedName>
        <fullName evidence="1">Putative redox protein, regulator of disulfide bond formation</fullName>
    </submittedName>
</protein>
<dbReference type="HOGENOM" id="CLU_114057_1_0_9"/>
<dbReference type="Pfam" id="PF02566">
    <property type="entry name" value="OsmC"/>
    <property type="match status" value="1"/>
</dbReference>
<accession>H5Y4X3</accession>
<sequence length="155" mass="17373">MMKSSLTRSPSRKEWITVKVSVKHIKGMHFQGEGSAKVLTNMDASVTAGGTGHGTSPMELLLMTIAGCSGMDIVLILEKMKVKYQRFEATVEGERASDHPRVFKDIEIVYKFWGESLPKDKLDRAVQLSMEKYCSVANMIDKAANLTYQIEINER</sequence>
<dbReference type="InterPro" id="IPR015946">
    <property type="entry name" value="KH_dom-like_a/b"/>
</dbReference>
<proteinExistence type="predicted"/>
<dbReference type="PANTHER" id="PTHR34352">
    <property type="entry name" value="PROTEIN YHFA"/>
    <property type="match status" value="1"/>
</dbReference>
<dbReference type="SUPFAM" id="SSF82784">
    <property type="entry name" value="OsmC-like"/>
    <property type="match status" value="1"/>
</dbReference>
<dbReference type="InterPro" id="IPR003718">
    <property type="entry name" value="OsmC/Ohr_fam"/>
</dbReference>
<keyword evidence="2" id="KW-1185">Reference proteome</keyword>
<name>H5Y4X3_9FIRM</name>
<evidence type="ECO:0000313" key="2">
    <source>
        <dbReference type="Proteomes" id="UP000005104"/>
    </source>
</evidence>
<dbReference type="Proteomes" id="UP000005104">
    <property type="component" value="Chromosome"/>
</dbReference>
<reference evidence="1 2" key="1">
    <citation type="submission" date="2011-11" db="EMBL/GenBank/DDBJ databases">
        <title>The Noncontiguous Finished genome of Desulfosporosinus youngiae DSM 17734.</title>
        <authorList>
            <consortium name="US DOE Joint Genome Institute (JGI-PGF)"/>
            <person name="Lucas S."/>
            <person name="Han J."/>
            <person name="Lapidus A."/>
            <person name="Cheng J.-F."/>
            <person name="Goodwin L."/>
            <person name="Pitluck S."/>
            <person name="Peters L."/>
            <person name="Ovchinnikova G."/>
            <person name="Lu M."/>
            <person name="Land M.L."/>
            <person name="Hauser L."/>
            <person name="Pester M."/>
            <person name="Spring S."/>
            <person name="Ollivier B."/>
            <person name="Rattei T."/>
            <person name="Klenk H.-P."/>
            <person name="Wagner M."/>
            <person name="Loy A."/>
            <person name="Woyke T.J."/>
        </authorList>
    </citation>
    <scope>NUCLEOTIDE SEQUENCE [LARGE SCALE GENOMIC DNA]</scope>
    <source>
        <strain evidence="1 2">DSM 17734</strain>
    </source>
</reference>
<dbReference type="STRING" id="768710.DesyoDRAFT_2962"/>
<dbReference type="PANTHER" id="PTHR34352:SF1">
    <property type="entry name" value="PROTEIN YHFA"/>
    <property type="match status" value="1"/>
</dbReference>
<dbReference type="AlphaFoldDB" id="H5Y4X3"/>